<keyword evidence="2" id="KW-1185">Reference proteome</keyword>
<sequence>MTTDADLVASFRTPRLCNQETKSPSPVLSHTIVVIVTYSCKNRRYHKKDIDTKQNIRDKHSSVYLPI</sequence>
<dbReference type="EMBL" id="CP003642">
    <property type="protein sequence ID" value="AFZ23974.1"/>
    <property type="molecule type" value="Genomic_DNA"/>
</dbReference>
<gene>
    <name evidence="1" type="ORF">Cylst_1702</name>
</gene>
<dbReference type="HOGENOM" id="CLU_2805305_0_0_3"/>
<dbReference type="KEGG" id="csg:Cylst_1702"/>
<dbReference type="Proteomes" id="UP000010475">
    <property type="component" value="Chromosome"/>
</dbReference>
<proteinExistence type="predicted"/>
<name>K9WVY1_9NOST</name>
<protein>
    <submittedName>
        <fullName evidence="1">Uncharacterized protein</fullName>
    </submittedName>
</protein>
<reference evidence="1 2" key="1">
    <citation type="submission" date="2012-06" db="EMBL/GenBank/DDBJ databases">
        <title>Finished chromosome of genome of Cylindrospermum stagnale PCC 7417.</title>
        <authorList>
            <consortium name="US DOE Joint Genome Institute"/>
            <person name="Gugger M."/>
            <person name="Coursin T."/>
            <person name="Rippka R."/>
            <person name="Tandeau De Marsac N."/>
            <person name="Huntemann M."/>
            <person name="Wei C.-L."/>
            <person name="Han J."/>
            <person name="Detter J.C."/>
            <person name="Han C."/>
            <person name="Tapia R."/>
            <person name="Chen A."/>
            <person name="Kyrpides N."/>
            <person name="Mavromatis K."/>
            <person name="Markowitz V."/>
            <person name="Szeto E."/>
            <person name="Ivanova N."/>
            <person name="Pagani I."/>
            <person name="Pati A."/>
            <person name="Goodwin L."/>
            <person name="Nordberg H.P."/>
            <person name="Cantor M.N."/>
            <person name="Hua S.X."/>
            <person name="Woyke T."/>
            <person name="Kerfeld C.A."/>
        </authorList>
    </citation>
    <scope>NUCLEOTIDE SEQUENCE [LARGE SCALE GENOMIC DNA]</scope>
    <source>
        <strain evidence="1 2">PCC 7417</strain>
    </source>
</reference>
<accession>K9WVY1</accession>
<dbReference type="AlphaFoldDB" id="K9WVY1"/>
<dbReference type="STRING" id="56107.Cylst_1702"/>
<organism evidence="1 2">
    <name type="scientific">Cylindrospermum stagnale PCC 7417</name>
    <dbReference type="NCBI Taxonomy" id="56107"/>
    <lineage>
        <taxon>Bacteria</taxon>
        <taxon>Bacillati</taxon>
        <taxon>Cyanobacteriota</taxon>
        <taxon>Cyanophyceae</taxon>
        <taxon>Nostocales</taxon>
        <taxon>Nostocaceae</taxon>
        <taxon>Cylindrospermum</taxon>
    </lineage>
</organism>
<evidence type="ECO:0000313" key="2">
    <source>
        <dbReference type="Proteomes" id="UP000010475"/>
    </source>
</evidence>
<evidence type="ECO:0000313" key="1">
    <source>
        <dbReference type="EMBL" id="AFZ23974.1"/>
    </source>
</evidence>